<reference evidence="8 9" key="1">
    <citation type="journal article" date="2018" name="Mol. Plant">
        <title>The genome of Artemisia annua provides insight into the evolution of Asteraceae family and artemisinin biosynthesis.</title>
        <authorList>
            <person name="Shen Q."/>
            <person name="Zhang L."/>
            <person name="Liao Z."/>
            <person name="Wang S."/>
            <person name="Yan T."/>
            <person name="Shi P."/>
            <person name="Liu M."/>
            <person name="Fu X."/>
            <person name="Pan Q."/>
            <person name="Wang Y."/>
            <person name="Lv Z."/>
            <person name="Lu X."/>
            <person name="Zhang F."/>
            <person name="Jiang W."/>
            <person name="Ma Y."/>
            <person name="Chen M."/>
            <person name="Hao X."/>
            <person name="Li L."/>
            <person name="Tang Y."/>
            <person name="Lv G."/>
            <person name="Zhou Y."/>
            <person name="Sun X."/>
            <person name="Brodelius P.E."/>
            <person name="Rose J.K.C."/>
            <person name="Tang K."/>
        </authorList>
    </citation>
    <scope>NUCLEOTIDE SEQUENCE [LARGE SCALE GENOMIC DNA]</scope>
    <source>
        <strain evidence="9">cv. Huhao1</strain>
        <tissue evidence="8">Leaf</tissue>
    </source>
</reference>
<dbReference type="AlphaFoldDB" id="A0A2U1KVY7"/>
<dbReference type="GO" id="GO:0016705">
    <property type="term" value="F:oxidoreductase activity, acting on paired donors, with incorporation or reduction of molecular oxygen"/>
    <property type="evidence" value="ECO:0007669"/>
    <property type="project" value="UniProtKB-ARBA"/>
</dbReference>
<dbReference type="InterPro" id="IPR027443">
    <property type="entry name" value="IPNS-like_sf"/>
</dbReference>
<dbReference type="EMBL" id="PKPP01013458">
    <property type="protein sequence ID" value="PWA40905.1"/>
    <property type="molecule type" value="Genomic_DNA"/>
</dbReference>
<keyword evidence="8" id="KW-0223">Dioxygenase</keyword>
<keyword evidence="2 6" id="KW-0479">Metal-binding</keyword>
<dbReference type="InterPro" id="IPR050231">
    <property type="entry name" value="Iron_ascorbate_oxido_reductase"/>
</dbReference>
<evidence type="ECO:0000256" key="1">
    <source>
        <dbReference type="ARBA" id="ARBA00008056"/>
    </source>
</evidence>
<keyword evidence="3 6" id="KW-0560">Oxidoreductase</keyword>
<dbReference type="Pfam" id="PF14226">
    <property type="entry name" value="DIOX_N"/>
    <property type="match status" value="1"/>
</dbReference>
<sequence>MGSLSQPKLPVINLSAKNLEYNSISWVKTCGEVISALEKYGCFVAKYDGVSQELHDAIFHASHDLFDLPTEVKVLNTSDTPSHGYVGQIPVIPLYEGLGVENATTADGVERFTKLMWPSGNGVFCETVLMFSKAVAELDQIVMKMIAKSYGIEEHYGPLLGSTTYLLKLIKYLSPQGDERNLGIVPHTDKTFMSILHQDEVKGLEIKTKDGEWIKYDPSPSSFVVMAGDGCMAWTNGKIEASCHRVMMQGSKERFSLGLFTFIRNIKIETPQELVDENNPPKFKAFDHYKYLHYHATDEGMRSKFPLKSYCGI</sequence>
<comment type="function">
    <text evidence="5">Probable 2-oxoglutarate-dependent dioxygenase that may be involved in glucosinolates biosynthesis. May play a role in the production of aliphatic glucosinolates.</text>
</comment>
<dbReference type="InterPro" id="IPR005123">
    <property type="entry name" value="Oxoglu/Fe-dep_dioxygenase_dom"/>
</dbReference>
<dbReference type="SUPFAM" id="SSF51197">
    <property type="entry name" value="Clavaminate synthase-like"/>
    <property type="match status" value="1"/>
</dbReference>
<name>A0A2U1KVY7_ARTAN</name>
<dbReference type="InterPro" id="IPR026992">
    <property type="entry name" value="DIOX_N"/>
</dbReference>
<dbReference type="PANTHER" id="PTHR47990">
    <property type="entry name" value="2-OXOGLUTARATE (2OG) AND FE(II)-DEPENDENT OXYGENASE SUPERFAMILY PROTEIN-RELATED"/>
    <property type="match status" value="1"/>
</dbReference>
<keyword evidence="4 6" id="KW-0408">Iron</keyword>
<dbReference type="Pfam" id="PF03171">
    <property type="entry name" value="2OG-FeII_Oxy"/>
    <property type="match status" value="1"/>
</dbReference>
<accession>A0A2U1KVY7</accession>
<proteinExistence type="inferred from homology"/>
<dbReference type="GO" id="GO:0046872">
    <property type="term" value="F:metal ion binding"/>
    <property type="evidence" value="ECO:0007669"/>
    <property type="project" value="UniProtKB-KW"/>
</dbReference>
<evidence type="ECO:0000256" key="3">
    <source>
        <dbReference type="ARBA" id="ARBA00023002"/>
    </source>
</evidence>
<comment type="caution">
    <text evidence="8">The sequence shown here is derived from an EMBL/GenBank/DDBJ whole genome shotgun (WGS) entry which is preliminary data.</text>
</comment>
<dbReference type="PROSITE" id="PS51471">
    <property type="entry name" value="FE2OG_OXY"/>
    <property type="match status" value="1"/>
</dbReference>
<organism evidence="8 9">
    <name type="scientific">Artemisia annua</name>
    <name type="common">Sweet wormwood</name>
    <dbReference type="NCBI Taxonomy" id="35608"/>
    <lineage>
        <taxon>Eukaryota</taxon>
        <taxon>Viridiplantae</taxon>
        <taxon>Streptophyta</taxon>
        <taxon>Embryophyta</taxon>
        <taxon>Tracheophyta</taxon>
        <taxon>Spermatophyta</taxon>
        <taxon>Magnoliopsida</taxon>
        <taxon>eudicotyledons</taxon>
        <taxon>Gunneridae</taxon>
        <taxon>Pentapetalae</taxon>
        <taxon>asterids</taxon>
        <taxon>campanulids</taxon>
        <taxon>Asterales</taxon>
        <taxon>Asteraceae</taxon>
        <taxon>Asteroideae</taxon>
        <taxon>Anthemideae</taxon>
        <taxon>Artemisiinae</taxon>
        <taxon>Artemisia</taxon>
    </lineage>
</organism>
<dbReference type="InterPro" id="IPR044861">
    <property type="entry name" value="IPNS-like_FE2OG_OXY"/>
</dbReference>
<gene>
    <name evidence="8" type="ORF">CTI12_AA556540</name>
</gene>
<evidence type="ECO:0000313" key="8">
    <source>
        <dbReference type="EMBL" id="PWA40905.1"/>
    </source>
</evidence>
<evidence type="ECO:0000256" key="4">
    <source>
        <dbReference type="ARBA" id="ARBA00023004"/>
    </source>
</evidence>
<dbReference type="STRING" id="35608.A0A2U1KVY7"/>
<protein>
    <submittedName>
        <fullName evidence="8">Oxoglutarate/iron-dependent dioxygenase</fullName>
    </submittedName>
</protein>
<dbReference type="Proteomes" id="UP000245207">
    <property type="component" value="Unassembled WGS sequence"/>
</dbReference>
<evidence type="ECO:0000256" key="6">
    <source>
        <dbReference type="RuleBase" id="RU003682"/>
    </source>
</evidence>
<dbReference type="GO" id="GO:0051213">
    <property type="term" value="F:dioxygenase activity"/>
    <property type="evidence" value="ECO:0007669"/>
    <property type="project" value="UniProtKB-KW"/>
</dbReference>
<dbReference type="OrthoDB" id="288590at2759"/>
<evidence type="ECO:0000256" key="2">
    <source>
        <dbReference type="ARBA" id="ARBA00022723"/>
    </source>
</evidence>
<feature type="domain" description="Fe2OG dioxygenase" evidence="7">
    <location>
        <begin position="162"/>
        <end position="265"/>
    </location>
</feature>
<evidence type="ECO:0000259" key="7">
    <source>
        <dbReference type="PROSITE" id="PS51471"/>
    </source>
</evidence>
<comment type="similarity">
    <text evidence="1 6">Belongs to the iron/ascorbate-dependent oxidoreductase family.</text>
</comment>
<evidence type="ECO:0000313" key="9">
    <source>
        <dbReference type="Proteomes" id="UP000245207"/>
    </source>
</evidence>
<keyword evidence="9" id="KW-1185">Reference proteome</keyword>
<dbReference type="Gene3D" id="2.60.120.330">
    <property type="entry name" value="B-lactam Antibiotic, Isopenicillin N Synthase, Chain"/>
    <property type="match status" value="1"/>
</dbReference>
<evidence type="ECO:0000256" key="5">
    <source>
        <dbReference type="ARBA" id="ARBA00057022"/>
    </source>
</evidence>
<dbReference type="FunFam" id="2.60.120.330:FF:000022">
    <property type="entry name" value="Probable 2-oxoglutarate-dependent dioxygenase AOP1.2"/>
    <property type="match status" value="1"/>
</dbReference>